<dbReference type="EMBL" id="JAJMLW010000002">
    <property type="protein sequence ID" value="MCI2241767.1"/>
    <property type="molecule type" value="Genomic_DNA"/>
</dbReference>
<sequence length="424" mass="48062">MLVFDAIKRLLPVSSRSFHAFEEHVCRTLDEEGRREADFRRMIAEEIGTLSKRMDGHSERLDALYARVEQADYGINGNIDYKFEERTLPVLRKVEGTLDAHDAFSSMVLWDGYRREGETLLDAKKRLFREMPPATGGLRLHQLASSQLLREFDALCLAGGIRYWIAFGTQLGAERHGGFVPWDDDLDVGILRDDLALLRKMVEEDSRYRITDVFDVYVHCHQIRFFFADPAIPCFIDLFVYDLTNDVSREVFDAQGALRRKMVAELESDGGLARWREVGYLPAADPLMEGVSLRFEQLVEAVRDVGVGVDERSARGIIWGADNMDDPAREWVCPYEDVFPLKRVEFEGVECYAPRCSLKMLEEGYGDIYAFPADLKTHSAHVSREALGDPATRALMERLAEEGSANPSSAGMRPEEEGGLCQSQ</sequence>
<accession>A0ABS9WFW7</accession>
<keyword evidence="4" id="KW-1185">Reference proteome</keyword>
<dbReference type="Proteomes" id="UP001430755">
    <property type="component" value="Unassembled WGS sequence"/>
</dbReference>
<dbReference type="PANTHER" id="PTHR43404">
    <property type="entry name" value="LIPOPOLYSACCHARIDE CHOLINEPHOSPHOTRANSFERASE LICD"/>
    <property type="match status" value="1"/>
</dbReference>
<proteinExistence type="predicted"/>
<evidence type="ECO:0000256" key="1">
    <source>
        <dbReference type="SAM" id="MobiDB-lite"/>
    </source>
</evidence>
<dbReference type="RefSeq" id="WP_242164331.1">
    <property type="nucleotide sequence ID" value="NZ_JAJMLW010000002.1"/>
</dbReference>
<organism evidence="3 4">
    <name type="scientific">Adlercreutzia faecimuris</name>
    <dbReference type="NCBI Taxonomy" id="2897341"/>
    <lineage>
        <taxon>Bacteria</taxon>
        <taxon>Bacillati</taxon>
        <taxon>Actinomycetota</taxon>
        <taxon>Coriobacteriia</taxon>
        <taxon>Eggerthellales</taxon>
        <taxon>Eggerthellaceae</taxon>
        <taxon>Adlercreutzia</taxon>
    </lineage>
</organism>
<evidence type="ECO:0000259" key="2">
    <source>
        <dbReference type="Pfam" id="PF04991"/>
    </source>
</evidence>
<reference evidence="3" key="1">
    <citation type="submission" date="2021-11" db="EMBL/GenBank/DDBJ databases">
        <title>A Novel Adlercreutzia Species, isolated from a Allomyrina dichotoma larva feces.</title>
        <authorList>
            <person name="Suh M.K."/>
        </authorList>
    </citation>
    <scope>NUCLEOTIDE SEQUENCE</scope>
    <source>
        <strain evidence="3">JBNU-10</strain>
    </source>
</reference>
<feature type="region of interest" description="Disordered" evidence="1">
    <location>
        <begin position="399"/>
        <end position="424"/>
    </location>
</feature>
<name>A0ABS9WFW7_9ACTN</name>
<feature type="domain" description="LicD/FKTN/FKRP nucleotidyltransferase" evidence="2">
    <location>
        <begin position="156"/>
        <end position="206"/>
    </location>
</feature>
<dbReference type="InterPro" id="IPR007074">
    <property type="entry name" value="LicD/FKTN/FKRP_NTP_transf"/>
</dbReference>
<comment type="caution">
    <text evidence="3">The sequence shown here is derived from an EMBL/GenBank/DDBJ whole genome shotgun (WGS) entry which is preliminary data.</text>
</comment>
<gene>
    <name evidence="3" type="ORF">LPT13_05280</name>
</gene>
<protein>
    <submittedName>
        <fullName evidence="3">LicD family protein</fullName>
    </submittedName>
</protein>
<evidence type="ECO:0000313" key="3">
    <source>
        <dbReference type="EMBL" id="MCI2241767.1"/>
    </source>
</evidence>
<evidence type="ECO:0000313" key="4">
    <source>
        <dbReference type="Proteomes" id="UP001430755"/>
    </source>
</evidence>
<dbReference type="PANTHER" id="PTHR43404:SF1">
    <property type="entry name" value="MNN4P"/>
    <property type="match status" value="1"/>
</dbReference>
<dbReference type="InterPro" id="IPR052942">
    <property type="entry name" value="LPS_cholinephosphotransferase"/>
</dbReference>
<dbReference type="Pfam" id="PF04991">
    <property type="entry name" value="LicD"/>
    <property type="match status" value="1"/>
</dbReference>